<dbReference type="SMART" id="SM00128">
    <property type="entry name" value="IPPc"/>
    <property type="match status" value="1"/>
</dbReference>
<organism evidence="2 3">
    <name type="scientific">Stephanodiscus triporus</name>
    <dbReference type="NCBI Taxonomy" id="2934178"/>
    <lineage>
        <taxon>Eukaryota</taxon>
        <taxon>Sar</taxon>
        <taxon>Stramenopiles</taxon>
        <taxon>Ochrophyta</taxon>
        <taxon>Bacillariophyta</taxon>
        <taxon>Coscinodiscophyceae</taxon>
        <taxon>Thalassiosirophycidae</taxon>
        <taxon>Stephanodiscales</taxon>
        <taxon>Stephanodiscaceae</taxon>
        <taxon>Stephanodiscus</taxon>
    </lineage>
</organism>
<dbReference type="Proteomes" id="UP001530315">
    <property type="component" value="Unassembled WGS sequence"/>
</dbReference>
<dbReference type="Gene3D" id="3.60.10.10">
    <property type="entry name" value="Endonuclease/exonuclease/phosphatase"/>
    <property type="match status" value="1"/>
</dbReference>
<dbReference type="InterPro" id="IPR036691">
    <property type="entry name" value="Endo/exonu/phosph_ase_sf"/>
</dbReference>
<proteinExistence type="predicted"/>
<protein>
    <recommendedName>
        <fullName evidence="1">Inositol polyphosphate-related phosphatase domain-containing protein</fullName>
    </recommendedName>
</protein>
<sequence length="431" mass="48318">MIRSGRKSISTLLLLNNWPRPLSDEALASTKELTPTYEEMRSQVEESGDILIRVVTWNLEARAPPTQEVLAKHLFPEHNYHVVVVGTQECENTFVKSIIVPSKLKWEAMLQAVLGKDYNVIRSHSLQASHLIVFGHESIAHLVSNVRSCSVPTGIGEKMGNKGGVGVSMSLGESTFVFVNAHLAAHQHATQHRIHEFSKISSDMAAKLWQRDDIGTSDSASSKSYACAIIDDNTCVDDQNHENLLDDGDIMPDPPDLFCPGSAYNDNNCTDPRPKANPLVGAFDKVYWLGDLNFRINGTREVVDGMLENHLHDALLCNDELTMLMRFNKIFSGFAEGPLNFFPTYKFDQQSDHYDSSHKKRVPAWTDRILFKSDPTTQVLSYCSAPGIRTSDHRPVYATFKSRIDCDNNKKYERSQQNGRKETKNEGCCIA</sequence>
<accession>A0ABD3QMH0</accession>
<feature type="domain" description="Inositol polyphosphate-related phosphatase" evidence="1">
    <location>
        <begin position="48"/>
        <end position="409"/>
    </location>
</feature>
<evidence type="ECO:0000313" key="2">
    <source>
        <dbReference type="EMBL" id="KAL3801322.1"/>
    </source>
</evidence>
<dbReference type="InterPro" id="IPR000300">
    <property type="entry name" value="IPPc"/>
</dbReference>
<name>A0ABD3QMH0_9STRA</name>
<evidence type="ECO:0000313" key="3">
    <source>
        <dbReference type="Proteomes" id="UP001530315"/>
    </source>
</evidence>
<dbReference type="InterPro" id="IPR046985">
    <property type="entry name" value="IP5"/>
</dbReference>
<comment type="caution">
    <text evidence="2">The sequence shown here is derived from an EMBL/GenBank/DDBJ whole genome shotgun (WGS) entry which is preliminary data.</text>
</comment>
<reference evidence="2 3" key="1">
    <citation type="submission" date="2024-10" db="EMBL/GenBank/DDBJ databases">
        <title>Updated reference genomes for cyclostephanoid diatoms.</title>
        <authorList>
            <person name="Roberts W.R."/>
            <person name="Alverson A.J."/>
        </authorList>
    </citation>
    <scope>NUCLEOTIDE SEQUENCE [LARGE SCALE GENOMIC DNA]</scope>
    <source>
        <strain evidence="2 3">AJA276-08</strain>
    </source>
</reference>
<evidence type="ECO:0000259" key="1">
    <source>
        <dbReference type="SMART" id="SM00128"/>
    </source>
</evidence>
<dbReference type="AlphaFoldDB" id="A0ABD3QMH0"/>
<dbReference type="PANTHER" id="PTHR11200">
    <property type="entry name" value="INOSITOL 5-PHOSPHATASE"/>
    <property type="match status" value="1"/>
</dbReference>
<gene>
    <name evidence="2" type="ORF">ACHAW5_002237</name>
</gene>
<dbReference type="EMBL" id="JALLAZ020000192">
    <property type="protein sequence ID" value="KAL3801322.1"/>
    <property type="molecule type" value="Genomic_DNA"/>
</dbReference>
<dbReference type="Pfam" id="PF22669">
    <property type="entry name" value="Exo_endo_phos2"/>
    <property type="match status" value="1"/>
</dbReference>
<dbReference type="PANTHER" id="PTHR11200:SF275">
    <property type="entry name" value="LD06095P"/>
    <property type="match status" value="1"/>
</dbReference>
<dbReference type="SUPFAM" id="SSF56219">
    <property type="entry name" value="DNase I-like"/>
    <property type="match status" value="1"/>
</dbReference>
<keyword evidence="3" id="KW-1185">Reference proteome</keyword>